<sequence>MRKPPSSSYKPKLYSVTPFSNSSVLPKVDKTNALSKPVTSNSAPSTRESKGVQTVKVIASRIFRTNHSKTSRVDNVVPNKPVKSSVRTKSITASQPNVIHRQQANSNSSGFSPTRVNNAAKTISPQPARVHSKSKSSCLSNNFEKLEENHRNSLIPKTQKHKSSECNNIKLAVRNAKSEVVCAMCKQCFVTGNHDVCMLNHVNDMNSRADNQSANVSKLENQKKHKANVRKSKELGFQGSLASSRPSKPRNCLRWVPTGRIFAMCGKLTASSNTENKSDKSVCDNASTSNPSKPSSKGFLNFAYLLGRLSKLRKQRTSIYLIAVF</sequence>
<feature type="region of interest" description="Disordered" evidence="1">
    <location>
        <begin position="211"/>
        <end position="251"/>
    </location>
</feature>
<reference evidence="2" key="1">
    <citation type="journal article" date="2022" name="Int. J. Mol. Sci.">
        <title>Draft Genome of Tanacetum Coccineum: Genomic Comparison of Closely Related Tanacetum-Family Plants.</title>
        <authorList>
            <person name="Yamashiro T."/>
            <person name="Shiraishi A."/>
            <person name="Nakayama K."/>
            <person name="Satake H."/>
        </authorList>
    </citation>
    <scope>NUCLEOTIDE SEQUENCE</scope>
</reference>
<name>A0ABQ5GPG1_9ASTR</name>
<dbReference type="EMBL" id="BQNB010018683">
    <property type="protein sequence ID" value="GJT77111.1"/>
    <property type="molecule type" value="Genomic_DNA"/>
</dbReference>
<feature type="compositionally biased region" description="Polar residues" evidence="1">
    <location>
        <begin position="284"/>
        <end position="294"/>
    </location>
</feature>
<dbReference type="Proteomes" id="UP001151760">
    <property type="component" value="Unassembled WGS sequence"/>
</dbReference>
<proteinExistence type="predicted"/>
<evidence type="ECO:0000256" key="1">
    <source>
        <dbReference type="SAM" id="MobiDB-lite"/>
    </source>
</evidence>
<evidence type="ECO:0000313" key="2">
    <source>
        <dbReference type="EMBL" id="GJT77111.1"/>
    </source>
</evidence>
<protein>
    <submittedName>
        <fullName evidence="2">Uncharacterized protein</fullName>
    </submittedName>
</protein>
<feature type="compositionally biased region" description="Polar residues" evidence="1">
    <location>
        <begin position="32"/>
        <end position="46"/>
    </location>
</feature>
<keyword evidence="3" id="KW-1185">Reference proteome</keyword>
<accession>A0ABQ5GPG1</accession>
<organism evidence="2 3">
    <name type="scientific">Tanacetum coccineum</name>
    <dbReference type="NCBI Taxonomy" id="301880"/>
    <lineage>
        <taxon>Eukaryota</taxon>
        <taxon>Viridiplantae</taxon>
        <taxon>Streptophyta</taxon>
        <taxon>Embryophyta</taxon>
        <taxon>Tracheophyta</taxon>
        <taxon>Spermatophyta</taxon>
        <taxon>Magnoliopsida</taxon>
        <taxon>eudicotyledons</taxon>
        <taxon>Gunneridae</taxon>
        <taxon>Pentapetalae</taxon>
        <taxon>asterids</taxon>
        <taxon>campanulids</taxon>
        <taxon>Asterales</taxon>
        <taxon>Asteraceae</taxon>
        <taxon>Asteroideae</taxon>
        <taxon>Anthemideae</taxon>
        <taxon>Anthemidinae</taxon>
        <taxon>Tanacetum</taxon>
    </lineage>
</organism>
<feature type="region of interest" description="Disordered" evidence="1">
    <location>
        <begin position="102"/>
        <end position="136"/>
    </location>
</feature>
<reference evidence="2" key="2">
    <citation type="submission" date="2022-01" db="EMBL/GenBank/DDBJ databases">
        <authorList>
            <person name="Yamashiro T."/>
            <person name="Shiraishi A."/>
            <person name="Satake H."/>
            <person name="Nakayama K."/>
        </authorList>
    </citation>
    <scope>NUCLEOTIDE SEQUENCE</scope>
</reference>
<feature type="region of interest" description="Disordered" evidence="1">
    <location>
        <begin position="20"/>
        <end position="51"/>
    </location>
</feature>
<gene>
    <name evidence="2" type="ORF">Tco_1043836</name>
</gene>
<evidence type="ECO:0000313" key="3">
    <source>
        <dbReference type="Proteomes" id="UP001151760"/>
    </source>
</evidence>
<feature type="region of interest" description="Disordered" evidence="1">
    <location>
        <begin position="271"/>
        <end position="294"/>
    </location>
</feature>
<comment type="caution">
    <text evidence="2">The sequence shown here is derived from an EMBL/GenBank/DDBJ whole genome shotgun (WGS) entry which is preliminary data.</text>
</comment>
<feature type="compositionally biased region" description="Polar residues" evidence="1">
    <location>
        <begin position="102"/>
        <end position="125"/>
    </location>
</feature>